<name>A0A4Q9KL01_PROTD</name>
<feature type="transmembrane region" description="Helical" evidence="1">
    <location>
        <begin position="58"/>
        <end position="75"/>
    </location>
</feature>
<sequence length="211" mass="23735">MSFFAGLLSPRVERHLLSSEGEFVVDQVERHWITRVPGLGLVLLGIVCFVAMPLLRQWWAAGLWAGLILGLVGIWKIHTQNMDRFVVTNMRVFRVHGVLNQEMASVPIARLLDITMNRPLLGQVLNYGHFVFETAAQDQGLKRVPYVPDIVRRDLMIQTVIQRSGLRAQAGDASEYDDFFDEASDADPSRLARIAGRLRRRRSPQSAGDGS</sequence>
<dbReference type="InterPro" id="IPR005182">
    <property type="entry name" value="YdbS-like_PH"/>
</dbReference>
<evidence type="ECO:0000313" key="3">
    <source>
        <dbReference type="EMBL" id="TBT95138.1"/>
    </source>
</evidence>
<comment type="caution">
    <text evidence="3">The sequence shown here is derived from an EMBL/GenBank/DDBJ whole genome shotgun (WGS) entry which is preliminary data.</text>
</comment>
<dbReference type="OrthoDB" id="3354538at2"/>
<dbReference type="PANTHER" id="PTHR37938">
    <property type="entry name" value="BLL0215 PROTEIN"/>
    <property type="match status" value="1"/>
</dbReference>
<dbReference type="Proteomes" id="UP000291933">
    <property type="component" value="Unassembled WGS sequence"/>
</dbReference>
<dbReference type="PANTHER" id="PTHR37938:SF1">
    <property type="entry name" value="BLL0215 PROTEIN"/>
    <property type="match status" value="1"/>
</dbReference>
<gene>
    <name evidence="3" type="ORF">ET996_06330</name>
</gene>
<reference evidence="3 4" key="1">
    <citation type="submission" date="2019-01" db="EMBL/GenBank/DDBJ databases">
        <title>Lactibacter flavus gen. nov., sp. nov., a novel bacterium of the family Propionibacteriaceae isolated from raw milk and dairy products.</title>
        <authorList>
            <person name="Huptas C."/>
            <person name="Wenning M."/>
            <person name="Breitenwieser F."/>
            <person name="Doll E."/>
            <person name="Von Neubeck M."/>
            <person name="Busse H.-J."/>
            <person name="Scherer S."/>
        </authorList>
    </citation>
    <scope>NUCLEOTIDE SEQUENCE [LARGE SCALE GENOMIC DNA]</scope>
    <source>
        <strain evidence="3 4">DSM 22130</strain>
    </source>
</reference>
<dbReference type="AlphaFoldDB" id="A0A4Q9KL01"/>
<keyword evidence="1" id="KW-0472">Membrane</keyword>
<dbReference type="Pfam" id="PF03703">
    <property type="entry name" value="bPH_2"/>
    <property type="match status" value="1"/>
</dbReference>
<evidence type="ECO:0000256" key="1">
    <source>
        <dbReference type="SAM" id="Phobius"/>
    </source>
</evidence>
<keyword evidence="1" id="KW-1133">Transmembrane helix</keyword>
<accession>A0A4Q9KL01</accession>
<keyword evidence="1" id="KW-0812">Transmembrane</keyword>
<evidence type="ECO:0000313" key="4">
    <source>
        <dbReference type="Proteomes" id="UP000291933"/>
    </source>
</evidence>
<dbReference type="RefSeq" id="WP_131171725.1">
    <property type="nucleotide sequence ID" value="NZ_FXTL01000005.1"/>
</dbReference>
<proteinExistence type="predicted"/>
<dbReference type="EMBL" id="SDMR01000006">
    <property type="protein sequence ID" value="TBT95138.1"/>
    <property type="molecule type" value="Genomic_DNA"/>
</dbReference>
<organism evidence="3 4">
    <name type="scientific">Propioniciclava tarda</name>
    <dbReference type="NCBI Taxonomy" id="433330"/>
    <lineage>
        <taxon>Bacteria</taxon>
        <taxon>Bacillati</taxon>
        <taxon>Actinomycetota</taxon>
        <taxon>Actinomycetes</taxon>
        <taxon>Propionibacteriales</taxon>
        <taxon>Propionibacteriaceae</taxon>
        <taxon>Propioniciclava</taxon>
    </lineage>
</organism>
<feature type="transmembrane region" description="Helical" evidence="1">
    <location>
        <begin position="32"/>
        <end position="52"/>
    </location>
</feature>
<evidence type="ECO:0000259" key="2">
    <source>
        <dbReference type="Pfam" id="PF03703"/>
    </source>
</evidence>
<keyword evidence="4" id="KW-1185">Reference proteome</keyword>
<feature type="domain" description="YdbS-like PH" evidence="2">
    <location>
        <begin position="84"/>
        <end position="147"/>
    </location>
</feature>
<protein>
    <submittedName>
        <fullName evidence="3">PH domain-containing protein</fullName>
    </submittedName>
</protein>